<dbReference type="OrthoDB" id="1717299at2759"/>
<organism evidence="2 3">
    <name type="scientific">Thalictrum thalictroides</name>
    <name type="common">Rue-anemone</name>
    <name type="synonym">Anemone thalictroides</name>
    <dbReference type="NCBI Taxonomy" id="46969"/>
    <lineage>
        <taxon>Eukaryota</taxon>
        <taxon>Viridiplantae</taxon>
        <taxon>Streptophyta</taxon>
        <taxon>Embryophyta</taxon>
        <taxon>Tracheophyta</taxon>
        <taxon>Spermatophyta</taxon>
        <taxon>Magnoliopsida</taxon>
        <taxon>Ranunculales</taxon>
        <taxon>Ranunculaceae</taxon>
        <taxon>Thalictroideae</taxon>
        <taxon>Thalictrum</taxon>
    </lineage>
</organism>
<dbReference type="InterPro" id="IPR044730">
    <property type="entry name" value="RNase_H-like_dom_plant"/>
</dbReference>
<evidence type="ECO:0000313" key="3">
    <source>
        <dbReference type="Proteomes" id="UP000554482"/>
    </source>
</evidence>
<dbReference type="Proteomes" id="UP000554482">
    <property type="component" value="Unassembled WGS sequence"/>
</dbReference>
<reference evidence="2 3" key="1">
    <citation type="submission" date="2020-06" db="EMBL/GenBank/DDBJ databases">
        <title>Transcriptomic and genomic resources for Thalictrum thalictroides and T. hernandezii: Facilitating candidate gene discovery in an emerging model plant lineage.</title>
        <authorList>
            <person name="Arias T."/>
            <person name="Riano-Pachon D.M."/>
            <person name="Di Stilio V.S."/>
        </authorList>
    </citation>
    <scope>NUCLEOTIDE SEQUENCE [LARGE SCALE GENOMIC DNA]</scope>
    <source>
        <strain evidence="3">cv. WT478/WT964</strain>
        <tissue evidence="2">Leaves</tissue>
    </source>
</reference>
<dbReference type="InterPro" id="IPR036397">
    <property type="entry name" value="RNaseH_sf"/>
</dbReference>
<dbReference type="Gene3D" id="3.30.420.10">
    <property type="entry name" value="Ribonuclease H-like superfamily/Ribonuclease H"/>
    <property type="match status" value="1"/>
</dbReference>
<dbReference type="PANTHER" id="PTHR47074:SF21">
    <property type="entry name" value="RNASE H TYPE-1 DOMAIN-CONTAINING PROTEIN"/>
    <property type="match status" value="1"/>
</dbReference>
<evidence type="ECO:0000259" key="1">
    <source>
        <dbReference type="Pfam" id="PF13456"/>
    </source>
</evidence>
<dbReference type="AlphaFoldDB" id="A0A7J6X4J1"/>
<proteinExistence type="predicted"/>
<name>A0A7J6X4J1_THATH</name>
<dbReference type="GO" id="GO:0004523">
    <property type="term" value="F:RNA-DNA hybrid ribonuclease activity"/>
    <property type="evidence" value="ECO:0007669"/>
    <property type="project" value="InterPro"/>
</dbReference>
<evidence type="ECO:0000313" key="2">
    <source>
        <dbReference type="EMBL" id="KAF5203758.1"/>
    </source>
</evidence>
<protein>
    <recommendedName>
        <fullName evidence="1">RNase H type-1 domain-containing protein</fullName>
    </recommendedName>
</protein>
<dbReference type="InterPro" id="IPR052929">
    <property type="entry name" value="RNase_H-like_EbsB-rel"/>
</dbReference>
<dbReference type="EMBL" id="JABWDY010006322">
    <property type="protein sequence ID" value="KAF5203758.1"/>
    <property type="molecule type" value="Genomic_DNA"/>
</dbReference>
<sequence length="234" mass="26356">MTDVQWISSWFSPRKDWLLPKGQWDSLCVISAWQIWKARCIMVHQNKLIDPVIVMKQIAELMICYDNTFSSTPRFQKDDQTPTIWIPPCINYFKLNVDIRFLNANTRIGIGFILRDTNGNFAGVGSCSSSAGSSEEAEAKRIVEALSWVLDKSLSNLILEIDHLDAANYLNGKDSSVSWRSSTILDYASMFFSCFSSVKVLFIGRSGNHAAHLIASKACISSMVPNHYFSPPLF</sequence>
<dbReference type="PANTHER" id="PTHR47074">
    <property type="entry name" value="BNAC02G40300D PROTEIN"/>
    <property type="match status" value="1"/>
</dbReference>
<accession>A0A7J6X4J1</accession>
<comment type="caution">
    <text evidence="2">The sequence shown here is derived from an EMBL/GenBank/DDBJ whole genome shotgun (WGS) entry which is preliminary data.</text>
</comment>
<keyword evidence="3" id="KW-1185">Reference proteome</keyword>
<dbReference type="CDD" id="cd06222">
    <property type="entry name" value="RNase_H_like"/>
    <property type="match status" value="1"/>
</dbReference>
<feature type="domain" description="RNase H type-1" evidence="1">
    <location>
        <begin position="100"/>
        <end position="218"/>
    </location>
</feature>
<dbReference type="GO" id="GO:0003676">
    <property type="term" value="F:nucleic acid binding"/>
    <property type="evidence" value="ECO:0007669"/>
    <property type="project" value="InterPro"/>
</dbReference>
<gene>
    <name evidence="2" type="ORF">FRX31_006653</name>
</gene>
<dbReference type="Pfam" id="PF13456">
    <property type="entry name" value="RVT_3"/>
    <property type="match status" value="1"/>
</dbReference>
<dbReference type="InterPro" id="IPR002156">
    <property type="entry name" value="RNaseH_domain"/>
</dbReference>